<proteinExistence type="inferred from homology"/>
<evidence type="ECO:0000256" key="2">
    <source>
        <dbReference type="ARBA" id="ARBA00023235"/>
    </source>
</evidence>
<dbReference type="InterPro" id="IPR010819">
    <property type="entry name" value="AGE/CE"/>
</dbReference>
<gene>
    <name evidence="3" type="ORF">BJ122_1453</name>
</gene>
<reference evidence="3 4" key="1">
    <citation type="submission" date="2018-06" db="EMBL/GenBank/DDBJ databases">
        <title>Genomic Encyclopedia of Archaeal and Bacterial Type Strains, Phase II (KMG-II): from individual species to whole genera.</title>
        <authorList>
            <person name="Goeker M."/>
        </authorList>
    </citation>
    <scope>NUCLEOTIDE SEQUENCE [LARGE SCALE GENOMIC DNA]</scope>
    <source>
        <strain evidence="3 4">JCM 11668</strain>
    </source>
</reference>
<comment type="caution">
    <text evidence="3">The sequence shown here is derived from an EMBL/GenBank/DDBJ whole genome shotgun (WGS) entry which is preliminary data.</text>
</comment>
<evidence type="ECO:0000313" key="3">
    <source>
        <dbReference type="EMBL" id="PYE99019.1"/>
    </source>
</evidence>
<keyword evidence="4" id="KW-1185">Reference proteome</keyword>
<sequence>MTLDRGRDIADASGPTLLRITRLQTDLQDELRWAKDWLVGAALPFWAEAGFDRSTGLFAERLDFAGRRQDVPLRLMVQCRQIYVFAHAALLGWFDGRACVEQGLRALLDHFALPVDPARFAFSIDGRGEVADTTADTYGYAFLLFALAWARRLVGDQVDPARVAAIVDFLQTQLRHDSGLGFIDSLPRKRATLRQNPQMHLLEACLEVSDVFALPQARAICDDTVALFGSRLFSADDLALPELHDDRWQIADPAQAVFEPGHHFEWIWLLERYRAVTGQIAPTPPELLAQRALRDGIDRDGAVIETVRIADGSRTTSRRCWASCEGLKAAAADYKAGRDPEAAQHRAAGFLRALRTVFLIGPFAGGWIDRSTADGQPLVDYVPASTLYHLTLAIAEAHRAFGDRA</sequence>
<dbReference type="Proteomes" id="UP000248148">
    <property type="component" value="Unassembled WGS sequence"/>
</dbReference>
<dbReference type="RefSeq" id="WP_245407797.1">
    <property type="nucleotide sequence ID" value="NZ_QJTI01000045.1"/>
</dbReference>
<protein>
    <submittedName>
        <fullName evidence="3">Mannose-6-phosphate isomerase type 3</fullName>
    </submittedName>
</protein>
<dbReference type="AlphaFoldDB" id="A0A318T7U1"/>
<dbReference type="GO" id="GO:0005975">
    <property type="term" value="P:carbohydrate metabolic process"/>
    <property type="evidence" value="ECO:0007669"/>
    <property type="project" value="InterPro"/>
</dbReference>
<dbReference type="PANTHER" id="PTHR15108">
    <property type="entry name" value="N-ACYLGLUCOSAMINE-2-EPIMERASE"/>
    <property type="match status" value="1"/>
</dbReference>
<accession>A0A318T7U1</accession>
<evidence type="ECO:0000313" key="4">
    <source>
        <dbReference type="Proteomes" id="UP000248148"/>
    </source>
</evidence>
<dbReference type="InterPro" id="IPR008928">
    <property type="entry name" value="6-hairpin_glycosidase_sf"/>
</dbReference>
<dbReference type="Gene3D" id="1.50.10.10">
    <property type="match status" value="1"/>
</dbReference>
<dbReference type="EMBL" id="QJTI01000045">
    <property type="protein sequence ID" value="PYE99019.1"/>
    <property type="molecule type" value="Genomic_DNA"/>
</dbReference>
<evidence type="ECO:0000256" key="1">
    <source>
        <dbReference type="ARBA" id="ARBA00008558"/>
    </source>
</evidence>
<dbReference type="Pfam" id="PF07221">
    <property type="entry name" value="GlcNAc_2-epim"/>
    <property type="match status" value="1"/>
</dbReference>
<organism evidence="3 4">
    <name type="scientific">Rhodopseudomonas faecalis</name>
    <dbReference type="NCBI Taxonomy" id="99655"/>
    <lineage>
        <taxon>Bacteria</taxon>
        <taxon>Pseudomonadati</taxon>
        <taxon>Pseudomonadota</taxon>
        <taxon>Alphaproteobacteria</taxon>
        <taxon>Hyphomicrobiales</taxon>
        <taxon>Nitrobacteraceae</taxon>
        <taxon>Rhodopseudomonas</taxon>
    </lineage>
</organism>
<dbReference type="SUPFAM" id="SSF48208">
    <property type="entry name" value="Six-hairpin glycosidases"/>
    <property type="match status" value="1"/>
</dbReference>
<keyword evidence="2 3" id="KW-0413">Isomerase</keyword>
<dbReference type="GO" id="GO:0016853">
    <property type="term" value="F:isomerase activity"/>
    <property type="evidence" value="ECO:0007669"/>
    <property type="project" value="UniProtKB-KW"/>
</dbReference>
<name>A0A318T7U1_9BRAD</name>
<dbReference type="InterPro" id="IPR012341">
    <property type="entry name" value="6hp_glycosidase-like_sf"/>
</dbReference>
<comment type="similarity">
    <text evidence="1">Belongs to the N-acylglucosamine 2-epimerase family.</text>
</comment>